<organism evidence="3 4">
    <name type="scientific">Nocardioides marmoriginsengisoli</name>
    <dbReference type="NCBI Taxonomy" id="661483"/>
    <lineage>
        <taxon>Bacteria</taxon>
        <taxon>Bacillati</taxon>
        <taxon>Actinomycetota</taxon>
        <taxon>Actinomycetes</taxon>
        <taxon>Propionibacteriales</taxon>
        <taxon>Nocardioidaceae</taxon>
        <taxon>Nocardioides</taxon>
    </lineage>
</organism>
<dbReference type="EMBL" id="RJSE01000016">
    <property type="protein sequence ID" value="RNL59955.1"/>
    <property type="molecule type" value="Genomic_DNA"/>
</dbReference>
<evidence type="ECO:0000313" key="4">
    <source>
        <dbReference type="Proteomes" id="UP000267128"/>
    </source>
</evidence>
<evidence type="ECO:0000313" key="3">
    <source>
        <dbReference type="EMBL" id="RNL59955.1"/>
    </source>
</evidence>
<accession>A0A3N0C905</accession>
<feature type="domain" description="DNA mimic protein DMP19 C-terminal" evidence="2">
    <location>
        <begin position="65"/>
        <end position="158"/>
    </location>
</feature>
<dbReference type="Pfam" id="PF14300">
    <property type="entry name" value="DMP19"/>
    <property type="match status" value="1"/>
</dbReference>
<protein>
    <recommendedName>
        <fullName evidence="2">DNA mimic protein DMP19 C-terminal domain-containing protein</fullName>
    </recommendedName>
</protein>
<name>A0A3N0C905_9ACTN</name>
<dbReference type="InterPro" id="IPR025402">
    <property type="entry name" value="DMP19_C"/>
</dbReference>
<dbReference type="AlphaFoldDB" id="A0A3N0C905"/>
<sequence>MPGRPVPGARRRLRGTRQPRLTPEMSEDDRVDPFLLPAPASATGSFRYVFEHLATTIAAEPSSYDALSPDQHIVLALGTLRRDVSADGFGGYLGNVGRDRALDAQAAASLIGHAWQVLISAAVDRDPSDDFRDLDSVFADLEDDQSVDAVLDEYVWATRDAFFG</sequence>
<dbReference type="Proteomes" id="UP000267128">
    <property type="component" value="Unassembled WGS sequence"/>
</dbReference>
<keyword evidence="4" id="KW-1185">Reference proteome</keyword>
<reference evidence="3 4" key="1">
    <citation type="submission" date="2018-11" db="EMBL/GenBank/DDBJ databases">
        <authorList>
            <person name="Li F."/>
        </authorList>
    </citation>
    <scope>NUCLEOTIDE SEQUENCE [LARGE SCALE GENOMIC DNA]</scope>
    <source>
        <strain evidence="3 4">Gsoil 097</strain>
    </source>
</reference>
<evidence type="ECO:0000259" key="2">
    <source>
        <dbReference type="Pfam" id="PF14300"/>
    </source>
</evidence>
<feature type="region of interest" description="Disordered" evidence="1">
    <location>
        <begin position="1"/>
        <end position="32"/>
    </location>
</feature>
<comment type="caution">
    <text evidence="3">The sequence shown here is derived from an EMBL/GenBank/DDBJ whole genome shotgun (WGS) entry which is preliminary data.</text>
</comment>
<gene>
    <name evidence="3" type="ORF">EFK50_21440</name>
</gene>
<proteinExistence type="predicted"/>
<evidence type="ECO:0000256" key="1">
    <source>
        <dbReference type="SAM" id="MobiDB-lite"/>
    </source>
</evidence>